<evidence type="ECO:0000256" key="4">
    <source>
        <dbReference type="ARBA" id="ARBA00022741"/>
    </source>
</evidence>
<dbReference type="Gene3D" id="3.30.70.890">
    <property type="entry name" value="GHMP kinase, C-terminal domain"/>
    <property type="match status" value="1"/>
</dbReference>
<dbReference type="SUPFAM" id="SSF54211">
    <property type="entry name" value="Ribosomal protein S5 domain 2-like"/>
    <property type="match status" value="1"/>
</dbReference>
<dbReference type="Gene3D" id="3.30.230.10">
    <property type="match status" value="1"/>
</dbReference>
<evidence type="ECO:0000256" key="8">
    <source>
        <dbReference type="ARBA" id="ARBA00023098"/>
    </source>
</evidence>
<keyword evidence="2" id="KW-0444">Lipid biosynthesis</keyword>
<evidence type="ECO:0000256" key="6">
    <source>
        <dbReference type="ARBA" id="ARBA00022840"/>
    </source>
</evidence>
<evidence type="ECO:0000259" key="11">
    <source>
        <dbReference type="Pfam" id="PF08544"/>
    </source>
</evidence>
<name>A0A0R1RD27_9LACO</name>
<keyword evidence="1" id="KW-0963">Cytoplasm</keyword>
<dbReference type="SUPFAM" id="SSF55060">
    <property type="entry name" value="GHMP Kinase, C-terminal domain"/>
    <property type="match status" value="1"/>
</dbReference>
<dbReference type="AlphaFoldDB" id="A0A0R1RD27"/>
<dbReference type="InterPro" id="IPR006205">
    <property type="entry name" value="Mev_gal_kin"/>
</dbReference>
<keyword evidence="6" id="KW-0067">ATP-binding</keyword>
<keyword evidence="8" id="KW-0443">Lipid metabolism</keyword>
<organism evidence="12 13">
    <name type="scientific">Paucilactobacillus oligofermentans DSM 15707 = LMG 22743</name>
    <dbReference type="NCBI Taxonomy" id="1423778"/>
    <lineage>
        <taxon>Bacteria</taxon>
        <taxon>Bacillati</taxon>
        <taxon>Bacillota</taxon>
        <taxon>Bacilli</taxon>
        <taxon>Lactobacillales</taxon>
        <taxon>Lactobacillaceae</taxon>
        <taxon>Paucilactobacillus</taxon>
    </lineage>
</organism>
<feature type="domain" description="GHMP kinase N-terminal" evidence="10">
    <location>
        <begin position="76"/>
        <end position="155"/>
    </location>
</feature>
<protein>
    <submittedName>
        <fullName evidence="12">Mevalonate kinase</fullName>
    </submittedName>
</protein>
<dbReference type="Pfam" id="PF00288">
    <property type="entry name" value="GHMP_kinases_N"/>
    <property type="match status" value="1"/>
</dbReference>
<dbReference type="PANTHER" id="PTHR43290:SF2">
    <property type="entry name" value="MEVALONATE KINASE"/>
    <property type="match status" value="1"/>
</dbReference>
<dbReference type="PATRIC" id="fig|1423778.4.peg.1719"/>
<proteinExistence type="predicted"/>
<dbReference type="InterPro" id="IPR020568">
    <property type="entry name" value="Ribosomal_Su5_D2-typ_SF"/>
</dbReference>
<dbReference type="Proteomes" id="UP000051697">
    <property type="component" value="Unassembled WGS sequence"/>
</dbReference>
<dbReference type="InterPro" id="IPR013750">
    <property type="entry name" value="GHMP_kinase_C_dom"/>
</dbReference>
<dbReference type="UniPathway" id="UPA00057">
    <property type="reaction ID" value="UER00098"/>
</dbReference>
<dbReference type="NCBIfam" id="TIGR00549">
    <property type="entry name" value="mevalon_kin"/>
    <property type="match status" value="1"/>
</dbReference>
<keyword evidence="4" id="KW-0547">Nucleotide-binding</keyword>
<dbReference type="GO" id="GO:0004496">
    <property type="term" value="F:mevalonate kinase activity"/>
    <property type="evidence" value="ECO:0007669"/>
    <property type="project" value="InterPro"/>
</dbReference>
<feature type="domain" description="GHMP kinase C-terminal" evidence="11">
    <location>
        <begin position="227"/>
        <end position="303"/>
    </location>
</feature>
<dbReference type="PANTHER" id="PTHR43290">
    <property type="entry name" value="MEVALONATE KINASE"/>
    <property type="match status" value="1"/>
</dbReference>
<gene>
    <name evidence="12" type="ORF">FC70_GL001681</name>
</gene>
<evidence type="ECO:0000256" key="2">
    <source>
        <dbReference type="ARBA" id="ARBA00022516"/>
    </source>
</evidence>
<keyword evidence="13" id="KW-1185">Reference proteome</keyword>
<keyword evidence="3" id="KW-0808">Transferase</keyword>
<dbReference type="Pfam" id="PF08544">
    <property type="entry name" value="GHMP_kinases_C"/>
    <property type="match status" value="1"/>
</dbReference>
<dbReference type="GO" id="GO:0019287">
    <property type="term" value="P:isopentenyl diphosphate biosynthetic process, mevalonate pathway"/>
    <property type="evidence" value="ECO:0007669"/>
    <property type="project" value="UniProtKB-UniPathway"/>
</dbReference>
<accession>A0A0R1RD27</accession>
<sequence>MGYDVMQSGQGTSHAKIILMGEHSVVYGEPAIAMPISEIKCTVTMNQTTDSIQTIDSRYFSGNISNLPDAMSGISKVIIFLENYFNGKNDGWQMKITSMLPAERGMGSSAATTIALIKCFYDFYGATISKQELLKLADIEEHITHNNPSGLDAATVSSNRPIWFVRDQTIEPFDINIDATLVIADTGIRGKTKEAIQLVKQQLDNYPEATNKALNKLGTLTKDSSRLLKNNQAIQLGEYFNQAQTILSSLKLSHPAIDKLIKIARLNGALGAKFTGGGRGGCIIALTKNKIDAKIISNALIDAGATATWVQPLNTIGVNND</sequence>
<evidence type="ECO:0000256" key="9">
    <source>
        <dbReference type="ARBA" id="ARBA00029438"/>
    </source>
</evidence>
<reference evidence="12 13" key="1">
    <citation type="journal article" date="2015" name="Genome Announc.">
        <title>Expanding the biotechnology potential of lactobacilli through comparative genomics of 213 strains and associated genera.</title>
        <authorList>
            <person name="Sun Z."/>
            <person name="Harris H.M."/>
            <person name="McCann A."/>
            <person name="Guo C."/>
            <person name="Argimon S."/>
            <person name="Zhang W."/>
            <person name="Yang X."/>
            <person name="Jeffery I.B."/>
            <person name="Cooney J.C."/>
            <person name="Kagawa T.F."/>
            <person name="Liu W."/>
            <person name="Song Y."/>
            <person name="Salvetti E."/>
            <person name="Wrobel A."/>
            <person name="Rasinkangas P."/>
            <person name="Parkhill J."/>
            <person name="Rea M.C."/>
            <person name="O'Sullivan O."/>
            <person name="Ritari J."/>
            <person name="Douillard F.P."/>
            <person name="Paul Ross R."/>
            <person name="Yang R."/>
            <person name="Briner A.E."/>
            <person name="Felis G.E."/>
            <person name="de Vos W.M."/>
            <person name="Barrangou R."/>
            <person name="Klaenhammer T.R."/>
            <person name="Caufield P.W."/>
            <person name="Cui Y."/>
            <person name="Zhang H."/>
            <person name="O'Toole P.W."/>
        </authorList>
    </citation>
    <scope>NUCLEOTIDE SEQUENCE [LARGE SCALE GENOMIC DNA]</scope>
    <source>
        <strain evidence="12 13">DSM 15707</strain>
    </source>
</reference>
<dbReference type="GO" id="GO:0005524">
    <property type="term" value="F:ATP binding"/>
    <property type="evidence" value="ECO:0007669"/>
    <property type="project" value="UniProtKB-KW"/>
</dbReference>
<evidence type="ECO:0000256" key="7">
    <source>
        <dbReference type="ARBA" id="ARBA00022842"/>
    </source>
</evidence>
<dbReference type="InterPro" id="IPR006204">
    <property type="entry name" value="GHMP_kinase_N_dom"/>
</dbReference>
<dbReference type="PRINTS" id="PR00959">
    <property type="entry name" value="MEVGALKINASE"/>
</dbReference>
<evidence type="ECO:0000313" key="12">
    <source>
        <dbReference type="EMBL" id="KRL54879.1"/>
    </source>
</evidence>
<dbReference type="InterPro" id="IPR014721">
    <property type="entry name" value="Ribsml_uS5_D2-typ_fold_subgr"/>
</dbReference>
<dbReference type="GO" id="GO:0005829">
    <property type="term" value="C:cytosol"/>
    <property type="evidence" value="ECO:0007669"/>
    <property type="project" value="TreeGrafter"/>
</dbReference>
<keyword evidence="5 12" id="KW-0418">Kinase</keyword>
<dbReference type="EMBL" id="AZFE01000032">
    <property type="protein sequence ID" value="KRL54879.1"/>
    <property type="molecule type" value="Genomic_DNA"/>
</dbReference>
<evidence type="ECO:0000256" key="3">
    <source>
        <dbReference type="ARBA" id="ARBA00022679"/>
    </source>
</evidence>
<keyword evidence="7" id="KW-0460">Magnesium</keyword>
<comment type="pathway">
    <text evidence="9">Isoprenoid biosynthesis; isopentenyl diphosphate biosynthesis via mevalonate pathway; isopentenyl diphosphate from (R)-mevalonate: step 1/3.</text>
</comment>
<evidence type="ECO:0000256" key="1">
    <source>
        <dbReference type="ARBA" id="ARBA00022490"/>
    </source>
</evidence>
<evidence type="ECO:0000313" key="13">
    <source>
        <dbReference type="Proteomes" id="UP000051697"/>
    </source>
</evidence>
<comment type="caution">
    <text evidence="12">The sequence shown here is derived from an EMBL/GenBank/DDBJ whole genome shotgun (WGS) entry which is preliminary data.</text>
</comment>
<evidence type="ECO:0000256" key="5">
    <source>
        <dbReference type="ARBA" id="ARBA00022777"/>
    </source>
</evidence>
<evidence type="ECO:0000259" key="10">
    <source>
        <dbReference type="Pfam" id="PF00288"/>
    </source>
</evidence>
<dbReference type="STRING" id="1423778.FC70_GL001681"/>
<dbReference type="InterPro" id="IPR036554">
    <property type="entry name" value="GHMP_kinase_C_sf"/>
</dbReference>